<keyword evidence="2" id="KW-1185">Reference proteome</keyword>
<accession>A0A4Y2GLF9</accession>
<organism evidence="1 2">
    <name type="scientific">Araneus ventricosus</name>
    <name type="common">Orbweaver spider</name>
    <name type="synonym">Epeira ventricosa</name>
    <dbReference type="NCBI Taxonomy" id="182803"/>
    <lineage>
        <taxon>Eukaryota</taxon>
        <taxon>Metazoa</taxon>
        <taxon>Ecdysozoa</taxon>
        <taxon>Arthropoda</taxon>
        <taxon>Chelicerata</taxon>
        <taxon>Arachnida</taxon>
        <taxon>Araneae</taxon>
        <taxon>Araneomorphae</taxon>
        <taxon>Entelegynae</taxon>
        <taxon>Araneoidea</taxon>
        <taxon>Araneidae</taxon>
        <taxon>Araneus</taxon>
    </lineage>
</organism>
<dbReference type="AlphaFoldDB" id="A0A4Y2GLF9"/>
<protein>
    <submittedName>
        <fullName evidence="1">Uncharacterized protein</fullName>
    </submittedName>
</protein>
<dbReference type="OrthoDB" id="6426807at2759"/>
<proteinExistence type="predicted"/>
<gene>
    <name evidence="1" type="ORF">AVEN_64519_1</name>
</gene>
<evidence type="ECO:0000313" key="1">
    <source>
        <dbReference type="EMBL" id="GBM54171.1"/>
    </source>
</evidence>
<reference evidence="1 2" key="1">
    <citation type="journal article" date="2019" name="Sci. Rep.">
        <title>Orb-weaving spider Araneus ventricosus genome elucidates the spidroin gene catalogue.</title>
        <authorList>
            <person name="Kono N."/>
            <person name="Nakamura H."/>
            <person name="Ohtoshi R."/>
            <person name="Moran D.A.P."/>
            <person name="Shinohara A."/>
            <person name="Yoshida Y."/>
            <person name="Fujiwara M."/>
            <person name="Mori M."/>
            <person name="Tomita M."/>
            <person name="Arakawa K."/>
        </authorList>
    </citation>
    <scope>NUCLEOTIDE SEQUENCE [LARGE SCALE GENOMIC DNA]</scope>
</reference>
<comment type="caution">
    <text evidence="1">The sequence shown here is derived from an EMBL/GenBank/DDBJ whole genome shotgun (WGS) entry which is preliminary data.</text>
</comment>
<dbReference type="EMBL" id="BGPR01001447">
    <property type="protein sequence ID" value="GBM54171.1"/>
    <property type="molecule type" value="Genomic_DNA"/>
</dbReference>
<dbReference type="Proteomes" id="UP000499080">
    <property type="component" value="Unassembled WGS sequence"/>
</dbReference>
<evidence type="ECO:0000313" key="2">
    <source>
        <dbReference type="Proteomes" id="UP000499080"/>
    </source>
</evidence>
<sequence>MHGQTQNPNESFNNCVWERIPKNTFVGINTLKIGVMDAVLCFNDGVYSRTEVLKNLGITPGKNTCDSFKKIDMLRIKETEFMFQEARKESTTLQRQIKRVLNFMKETPKQDEYGAGNF</sequence>
<name>A0A4Y2GLF9_ARAVE</name>